<sequence length="126" mass="14166">MQLYRALIRKPGTYVERWLSRGILIACPDSMNGRLRAYALPLECTFRAEQQPFGPGDALRLGHRLFLITATGDRARESLYRNGLLVMCFDHALTPLHDAALHLGGPAPDMNGLRGDFIIEEGYPWI</sequence>
<dbReference type="Proteomes" id="UP000789617">
    <property type="component" value="Plasmid P1"/>
</dbReference>
<organism evidence="1 2">
    <name type="scientific">Klebsiella variicola</name>
    <dbReference type="NCBI Taxonomy" id="244366"/>
    <lineage>
        <taxon>Bacteria</taxon>
        <taxon>Pseudomonadati</taxon>
        <taxon>Pseudomonadota</taxon>
        <taxon>Gammaproteobacteria</taxon>
        <taxon>Enterobacterales</taxon>
        <taxon>Enterobacteriaceae</taxon>
        <taxon>Klebsiella/Raoultella group</taxon>
        <taxon>Klebsiella</taxon>
        <taxon>Klebsiella pneumoniae complex</taxon>
    </lineage>
</organism>
<dbReference type="SUPFAM" id="SSF141530">
    <property type="entry name" value="PTSIIA/GutA-like"/>
    <property type="match status" value="1"/>
</dbReference>
<dbReference type="AlphaFoldDB" id="A0A9P0VAM3"/>
<name>A0A9P0VAM3_KLEVA</name>
<dbReference type="GO" id="GO:0008982">
    <property type="term" value="F:protein-N(PI)-phosphohistidine-sugar phosphotransferase activity"/>
    <property type="evidence" value="ECO:0007669"/>
    <property type="project" value="InterPro"/>
</dbReference>
<dbReference type="Pfam" id="PF03829">
    <property type="entry name" value="PTSIIA_gutA"/>
    <property type="match status" value="1"/>
</dbReference>
<keyword evidence="1" id="KW-0614">Plasmid</keyword>
<geneLocation type="plasmid" evidence="1 2">
    <name>P1</name>
</geneLocation>
<reference evidence="1" key="1">
    <citation type="submission" date="2022-05" db="EMBL/GenBank/DDBJ databases">
        <authorList>
            <person name="Alioto T."/>
            <person name="Alioto T."/>
            <person name="Gomez Garrido J."/>
        </authorList>
    </citation>
    <scope>NUCLEOTIDE SEQUENCE</scope>
    <source>
        <strain evidence="1">0</strain>
        <plasmid evidence="1">P1</plasmid>
    </source>
</reference>
<keyword evidence="2" id="KW-1185">Reference proteome</keyword>
<accession>A0A9P0VAM3</accession>
<dbReference type="GO" id="GO:0005737">
    <property type="term" value="C:cytoplasm"/>
    <property type="evidence" value="ECO:0007669"/>
    <property type="project" value="InterPro"/>
</dbReference>
<dbReference type="InterPro" id="IPR004716">
    <property type="entry name" value="PTS_IIA_glucitol/sorbitol-sp"/>
</dbReference>
<dbReference type="GO" id="GO:0009401">
    <property type="term" value="P:phosphoenolpyruvate-dependent sugar phosphotransferase system"/>
    <property type="evidence" value="ECO:0007669"/>
    <property type="project" value="InterPro"/>
</dbReference>
<dbReference type="Gene3D" id="2.40.33.40">
    <property type="entry name" value="Phosphotransferase system, glucitol/sorbitol-specific IIA component"/>
    <property type="match status" value="1"/>
</dbReference>
<dbReference type="InterPro" id="IPR036665">
    <property type="entry name" value="PTS_IIA_glucitol/sorbitol_sf"/>
</dbReference>
<dbReference type="RefSeq" id="WP_179153966.1">
    <property type="nucleotide sequence ID" value="NZ_JAAFAQ010000011.1"/>
</dbReference>
<dbReference type="EMBL" id="OW969750">
    <property type="protein sequence ID" value="CAH6245481.1"/>
    <property type="molecule type" value="Genomic_DNA"/>
</dbReference>
<evidence type="ECO:0000313" key="1">
    <source>
        <dbReference type="EMBL" id="CAH6245481.1"/>
    </source>
</evidence>
<proteinExistence type="predicted"/>
<evidence type="ECO:0000313" key="2">
    <source>
        <dbReference type="Proteomes" id="UP000789617"/>
    </source>
</evidence>
<protein>
    <submittedName>
        <fullName evidence="1">Uncharacterized protein</fullName>
    </submittedName>
</protein>
<gene>
    <name evidence="1" type="ORF">AN2335V1_4787</name>
</gene>